<dbReference type="Proteomes" id="UP000318138">
    <property type="component" value="Chromosome"/>
</dbReference>
<name>A0A859FGQ1_9BACI</name>
<reference evidence="2" key="1">
    <citation type="submission" date="2019-07" db="EMBL/GenBank/DDBJ databases">
        <title>Bacillus alkalisoli sp. nov. isolated from saline soil.</title>
        <authorList>
            <person name="Sun J.-Q."/>
            <person name="Xu L."/>
        </authorList>
    </citation>
    <scope>NUCLEOTIDE SEQUENCE [LARGE SCALE GENOMIC DNA]</scope>
    <source>
        <strain evidence="2">M4U3P1</strain>
    </source>
</reference>
<accession>A0A859FGQ1</accession>
<sequence>MHVAVVDADPRYRYLADWLKLKHRVSLLHPDDDIPVADALVWPVKGPDKRDAKWRQIPYHFCGIAPAFLLKDVFASGGKVIEWMKDDSVSWYQAGLTAEGILMHVLSDTDKSIFETSIAVVGAGKTGISIARRLAAVGANVGCYTHFQIEKSRLKALLLKEITSIEEVDIVINTIPAAVIDKTSQASLVLDIVTAKDMFIHAPNAEYKKLPSLPAIVAPRSSGENIAQFIEWESQNG</sequence>
<dbReference type="InterPro" id="IPR036291">
    <property type="entry name" value="NAD(P)-bd_dom_sf"/>
</dbReference>
<dbReference type="RefSeq" id="WP_176009420.1">
    <property type="nucleotide sequence ID" value="NZ_CP041372.2"/>
</dbReference>
<dbReference type="SUPFAM" id="SSF51735">
    <property type="entry name" value="NAD(P)-binding Rossmann-fold domains"/>
    <property type="match status" value="1"/>
</dbReference>
<keyword evidence="2" id="KW-1185">Reference proteome</keyword>
<evidence type="ECO:0008006" key="3">
    <source>
        <dbReference type="Google" id="ProtNLM"/>
    </source>
</evidence>
<organism evidence="1 2">
    <name type="scientific">Paenalkalicoccus suaedae</name>
    <dbReference type="NCBI Taxonomy" id="2592382"/>
    <lineage>
        <taxon>Bacteria</taxon>
        <taxon>Bacillati</taxon>
        <taxon>Bacillota</taxon>
        <taxon>Bacilli</taxon>
        <taxon>Bacillales</taxon>
        <taxon>Bacillaceae</taxon>
        <taxon>Paenalkalicoccus</taxon>
    </lineage>
</organism>
<gene>
    <name evidence="1" type="ORF">FLK61_32305</name>
</gene>
<protein>
    <recommendedName>
        <fullName evidence="3">D-isomer specific 2-hydroxyacid dehydrogenase NAD-binding domain-containing protein</fullName>
    </recommendedName>
</protein>
<dbReference type="KEGG" id="psua:FLK61_32305"/>
<proteinExistence type="predicted"/>
<evidence type="ECO:0000313" key="1">
    <source>
        <dbReference type="EMBL" id="QKS71385.1"/>
    </source>
</evidence>
<dbReference type="Gene3D" id="3.40.50.720">
    <property type="entry name" value="NAD(P)-binding Rossmann-like Domain"/>
    <property type="match status" value="1"/>
</dbReference>
<dbReference type="EMBL" id="CP041372">
    <property type="protein sequence ID" value="QKS71385.1"/>
    <property type="molecule type" value="Genomic_DNA"/>
</dbReference>
<dbReference type="AlphaFoldDB" id="A0A859FGQ1"/>
<evidence type="ECO:0000313" key="2">
    <source>
        <dbReference type="Proteomes" id="UP000318138"/>
    </source>
</evidence>